<evidence type="ECO:0000313" key="2">
    <source>
        <dbReference type="Proteomes" id="UP000095059"/>
    </source>
</evidence>
<proteinExistence type="predicted"/>
<organism evidence="1 2">
    <name type="scientific">Aliivibrio logei 5S-186</name>
    <dbReference type="NCBI Taxonomy" id="626086"/>
    <lineage>
        <taxon>Bacteria</taxon>
        <taxon>Pseudomonadati</taxon>
        <taxon>Pseudomonadota</taxon>
        <taxon>Gammaproteobacteria</taxon>
        <taxon>Vibrionales</taxon>
        <taxon>Vibrionaceae</taxon>
        <taxon>Aliivibrio</taxon>
    </lineage>
</organism>
<accession>A0ABX3AU49</accession>
<keyword evidence="2" id="KW-1185">Reference proteome</keyword>
<dbReference type="EMBL" id="AJYJ02000091">
    <property type="protein sequence ID" value="OEF12745.1"/>
    <property type="molecule type" value="Genomic_DNA"/>
</dbReference>
<comment type="caution">
    <text evidence="1">The sequence shown here is derived from an EMBL/GenBank/DDBJ whole genome shotgun (WGS) entry which is preliminary data.</text>
</comment>
<dbReference type="Proteomes" id="UP000095059">
    <property type="component" value="Unassembled WGS sequence"/>
</dbReference>
<dbReference type="RefSeq" id="WP_017020799.1">
    <property type="nucleotide sequence ID" value="NZ_AJYJ02000091.1"/>
</dbReference>
<protein>
    <submittedName>
        <fullName evidence="1">Uncharacterized protein</fullName>
    </submittedName>
</protein>
<sequence>MGSVEFENPHIAEQYKFDVLRDTTQFLITILSLQDKEMMILKTHLYCEKAMESIIELSFPKPEKILSSKMTFHNKLTILEAIYGNSSKNAEDFVLIANLNSVRNKLVHQLDAEELKKLLDKLLRKIKVNPVLIDKVPRGHLGDVPIKLADIYGRLLGLRVTIFLNK</sequence>
<evidence type="ECO:0000313" key="1">
    <source>
        <dbReference type="EMBL" id="OEF12745.1"/>
    </source>
</evidence>
<gene>
    <name evidence="1" type="ORF">A1Q5_08495</name>
</gene>
<name>A0ABX3AU49_ALILO</name>
<reference evidence="1 2" key="1">
    <citation type="journal article" date="2012" name="Science">
        <title>Ecological populations of bacteria act as socially cohesive units of antibiotic production and resistance.</title>
        <authorList>
            <person name="Cordero O.X."/>
            <person name="Wildschutte H."/>
            <person name="Kirkup B."/>
            <person name="Proehl S."/>
            <person name="Ngo L."/>
            <person name="Hussain F."/>
            <person name="Le Roux F."/>
            <person name="Mincer T."/>
            <person name="Polz M.F."/>
        </authorList>
    </citation>
    <scope>NUCLEOTIDE SEQUENCE [LARGE SCALE GENOMIC DNA]</scope>
    <source>
        <strain evidence="1 2">5S-186</strain>
    </source>
</reference>